<feature type="compositionally biased region" description="Polar residues" evidence="3">
    <location>
        <begin position="692"/>
        <end position="713"/>
    </location>
</feature>
<dbReference type="PROSITE" id="PS50105">
    <property type="entry name" value="SAM_DOMAIN"/>
    <property type="match status" value="1"/>
</dbReference>
<feature type="region of interest" description="Disordered" evidence="3">
    <location>
        <begin position="692"/>
        <end position="827"/>
    </location>
</feature>
<dbReference type="PANTHER" id="PTHR24174:SF16">
    <property type="entry name" value="CASKIN-2"/>
    <property type="match status" value="1"/>
</dbReference>
<reference evidence="5" key="1">
    <citation type="submission" date="2024-06" db="EMBL/GenBank/DDBJ databases">
        <authorList>
            <person name="Liu X."/>
            <person name="Lenzi L."/>
            <person name="Haldenby T S."/>
            <person name="Uol C."/>
        </authorList>
    </citation>
    <scope>NUCLEOTIDE SEQUENCE</scope>
</reference>
<organism evidence="5 6">
    <name type="scientific">Calicophoron daubneyi</name>
    <name type="common">Rumen fluke</name>
    <name type="synonym">Paramphistomum daubneyi</name>
    <dbReference type="NCBI Taxonomy" id="300641"/>
    <lineage>
        <taxon>Eukaryota</taxon>
        <taxon>Metazoa</taxon>
        <taxon>Spiralia</taxon>
        <taxon>Lophotrochozoa</taxon>
        <taxon>Platyhelminthes</taxon>
        <taxon>Trematoda</taxon>
        <taxon>Digenea</taxon>
        <taxon>Plagiorchiida</taxon>
        <taxon>Pronocephalata</taxon>
        <taxon>Paramphistomoidea</taxon>
        <taxon>Paramphistomidae</taxon>
        <taxon>Calicophoron</taxon>
    </lineage>
</organism>
<dbReference type="AlphaFoldDB" id="A0AAV2T361"/>
<dbReference type="Pfam" id="PF00536">
    <property type="entry name" value="SAM_1"/>
    <property type="match status" value="1"/>
</dbReference>
<evidence type="ECO:0000313" key="5">
    <source>
        <dbReference type="EMBL" id="CAL5130706.1"/>
    </source>
</evidence>
<feature type="region of interest" description="Disordered" evidence="3">
    <location>
        <begin position="187"/>
        <end position="322"/>
    </location>
</feature>
<feature type="compositionally biased region" description="Polar residues" evidence="3">
    <location>
        <begin position="38"/>
        <end position="54"/>
    </location>
</feature>
<feature type="domain" description="SAM" evidence="4">
    <location>
        <begin position="582"/>
        <end position="641"/>
    </location>
</feature>
<feature type="compositionally biased region" description="Basic and acidic residues" evidence="3">
    <location>
        <begin position="201"/>
        <end position="214"/>
    </location>
</feature>
<dbReference type="InterPro" id="IPR033635">
    <property type="entry name" value="ANKS1/Caskin"/>
</dbReference>
<dbReference type="SUPFAM" id="SSF47769">
    <property type="entry name" value="SAM/Pointed domain"/>
    <property type="match status" value="2"/>
</dbReference>
<comment type="caution">
    <text evidence="5">The sequence shown here is derived from an EMBL/GenBank/DDBJ whole genome shotgun (WGS) entry which is preliminary data.</text>
</comment>
<feature type="compositionally biased region" description="Polar residues" evidence="3">
    <location>
        <begin position="225"/>
        <end position="234"/>
    </location>
</feature>
<evidence type="ECO:0000256" key="2">
    <source>
        <dbReference type="ARBA" id="ARBA00023043"/>
    </source>
</evidence>
<dbReference type="PANTHER" id="PTHR24174">
    <property type="entry name" value="ANKYRIN REPEAT AND STERILE ALPHA MOTIF DOMAIN-CONTAINING PROTEIN 1"/>
    <property type="match status" value="1"/>
</dbReference>
<evidence type="ECO:0000313" key="6">
    <source>
        <dbReference type="Proteomes" id="UP001497525"/>
    </source>
</evidence>
<keyword evidence="1" id="KW-0677">Repeat</keyword>
<dbReference type="EMBL" id="CAXLJL010000070">
    <property type="protein sequence ID" value="CAL5130706.1"/>
    <property type="molecule type" value="Genomic_DNA"/>
</dbReference>
<evidence type="ECO:0000256" key="1">
    <source>
        <dbReference type="ARBA" id="ARBA00022737"/>
    </source>
</evidence>
<feature type="compositionally biased region" description="Polar residues" evidence="3">
    <location>
        <begin position="271"/>
        <end position="293"/>
    </location>
</feature>
<dbReference type="InterPro" id="IPR013761">
    <property type="entry name" value="SAM/pointed_sf"/>
</dbReference>
<feature type="compositionally biased region" description="Polar residues" evidence="3">
    <location>
        <begin position="426"/>
        <end position="442"/>
    </location>
</feature>
<dbReference type="InterPro" id="IPR001660">
    <property type="entry name" value="SAM"/>
</dbReference>
<dbReference type="SMART" id="SM00454">
    <property type="entry name" value="SAM"/>
    <property type="match status" value="2"/>
</dbReference>
<name>A0AAV2T361_CALDB</name>
<feature type="compositionally biased region" description="Polar residues" evidence="3">
    <location>
        <begin position="386"/>
        <end position="410"/>
    </location>
</feature>
<proteinExistence type="predicted"/>
<dbReference type="Proteomes" id="UP001497525">
    <property type="component" value="Unassembled WGS sequence"/>
</dbReference>
<sequence length="912" mass="100333">MDYVVEKQMARFPVNYRKAIVPHRTACKYPINPALPADTSSVNEASPNTNTAEGTPSRDQRADNTKVKNAGLHNGQAGMSSKYTRIAQALVDSVDSRNEHFLSFRKGELIVVIAEVTEDITGIRGKIYQGFALSQGPQHTGLVRGSNVMFLDCATGVPSNPIRPQPHLHLKTKMDFAVQTDLSAEFTGDYSSETESSDSSDTDRSSSEEVKEVNGRAQVQKRHSNCSTNEQLNFANLPPPMNSVKALPSTTSSPQRTPVVANQKVPLRRSLGQNVSPTTYVSFDSSKRNSAASLDSGRDSNYAGSSESSNGNSNLPTGISLRLPNNPYERNLGYSRISANRLAPHYLNDQSRLGTASLHPHDSTLVAPKPWLNSPIPLDSGGSLAQDGNSSISSGFSAHDSTARISSSMQRPRVSPTGRVYPKTPFSENEGANQSGHNSAYFTPSSITSPAFNFPPQSQTSLTVGGHDSFSPSRSQQPLCLCDSLHSNQWAGHPSDRPLDLWPQSTDTEREHLVSWLHSVGLTRLSECLVKAGFDLWTLCRTTPEELNACGITNPADRQILRAELNRLHLPDLIPEQLPVLVHDWLLQLNLGCYWPQLCEQGLTTFEQLSNLTWDDLEEIGITKLGHQKKLLIAIGRLSRLLKDSPISPKSFDHRSTGSLGQETREAYTSLNSSLIYSPPCYGDNQFHSPASFMTRNPNSTDHTRSLSISNPVETKHRQSPVPDAGTDSLSFPSPPPGFQDSEPENLDKEPSASSDYPIVCPEVMNEKTQISSLPPPVPLRRSSISDSAEERSIHSEFSFKSSKRNFLRQRQSKTAHGRQSAFAPDLPSKEYTSFTSLVRRSSSPSLFPLKGERKKNMEINLTKWASGRLTNPQLRLPSDLESNNDPDLKDMNDIRAMLDELSEHFACATHV</sequence>
<evidence type="ECO:0000256" key="3">
    <source>
        <dbReference type="SAM" id="MobiDB-lite"/>
    </source>
</evidence>
<feature type="region of interest" description="Disordered" evidence="3">
    <location>
        <begin position="37"/>
        <end position="63"/>
    </location>
</feature>
<feature type="compositionally biased region" description="Low complexity" evidence="3">
    <location>
        <begin position="300"/>
        <end position="314"/>
    </location>
</feature>
<keyword evidence="2" id="KW-0040">ANK repeat</keyword>
<feature type="compositionally biased region" description="Basic residues" evidence="3">
    <location>
        <begin position="802"/>
        <end position="817"/>
    </location>
</feature>
<evidence type="ECO:0000259" key="4">
    <source>
        <dbReference type="PROSITE" id="PS50105"/>
    </source>
</evidence>
<gene>
    <name evidence="5" type="ORF">CDAUBV1_LOCUS2874</name>
</gene>
<feature type="region of interest" description="Disordered" evidence="3">
    <location>
        <begin position="377"/>
        <end position="442"/>
    </location>
</feature>
<accession>A0AAV2T361</accession>
<dbReference type="Gene3D" id="1.10.150.50">
    <property type="entry name" value="Transcription Factor, Ets-1"/>
    <property type="match status" value="2"/>
</dbReference>
<protein>
    <recommendedName>
        <fullName evidence="4">SAM domain-containing protein</fullName>
    </recommendedName>
</protein>